<dbReference type="RefSeq" id="XP_056754330.1">
    <property type="nucleotide sequence ID" value="XM_056894582.1"/>
</dbReference>
<sequence>MSVSQYTPGLPYYSKVDSITGTTITYRMLYLEPNVKPESEKWQPRTERCCTAVLVLSLIHLSIESEAHHVPDAVGHAVHILQVFILCVQLYSVVRYFLALRREGWEPKGRGYDLSLGSAYTYMFALPPVDSGLRVPLPSNVSDASAVADI</sequence>
<comment type="caution">
    <text evidence="1">The sequence shown here is derived from an EMBL/GenBank/DDBJ whole genome shotgun (WGS) entry which is preliminary data.</text>
</comment>
<dbReference type="GeneID" id="81584824"/>
<reference evidence="1" key="1">
    <citation type="journal article" date="2023" name="IMA Fungus">
        <title>Comparative genomic study of the Penicillium genus elucidates a diverse pangenome and 15 lateral gene transfer events.</title>
        <authorList>
            <person name="Petersen C."/>
            <person name="Sorensen T."/>
            <person name="Nielsen M.R."/>
            <person name="Sondergaard T.E."/>
            <person name="Sorensen J.L."/>
            <person name="Fitzpatrick D.A."/>
            <person name="Frisvad J.C."/>
            <person name="Nielsen K.L."/>
        </authorList>
    </citation>
    <scope>NUCLEOTIDE SEQUENCE</scope>
    <source>
        <strain evidence="1">IBT 12815</strain>
    </source>
</reference>
<gene>
    <name evidence="1" type="ORF">N7537_003524</name>
</gene>
<dbReference type="Proteomes" id="UP001213799">
    <property type="component" value="Unassembled WGS sequence"/>
</dbReference>
<evidence type="ECO:0000313" key="2">
    <source>
        <dbReference type="Proteomes" id="UP001213799"/>
    </source>
</evidence>
<proteinExistence type="predicted"/>
<dbReference type="EMBL" id="JAQJAE010000002">
    <property type="protein sequence ID" value="KAJ5606905.1"/>
    <property type="molecule type" value="Genomic_DNA"/>
</dbReference>
<organism evidence="1 2">
    <name type="scientific">Penicillium hordei</name>
    <dbReference type="NCBI Taxonomy" id="40994"/>
    <lineage>
        <taxon>Eukaryota</taxon>
        <taxon>Fungi</taxon>
        <taxon>Dikarya</taxon>
        <taxon>Ascomycota</taxon>
        <taxon>Pezizomycotina</taxon>
        <taxon>Eurotiomycetes</taxon>
        <taxon>Eurotiomycetidae</taxon>
        <taxon>Eurotiales</taxon>
        <taxon>Aspergillaceae</taxon>
        <taxon>Penicillium</taxon>
    </lineage>
</organism>
<dbReference type="AlphaFoldDB" id="A0AAD6E9G6"/>
<protein>
    <submittedName>
        <fullName evidence="1">Uncharacterized protein</fullName>
    </submittedName>
</protein>
<reference evidence="1" key="2">
    <citation type="submission" date="2023-01" db="EMBL/GenBank/DDBJ databases">
        <authorList>
            <person name="Petersen C."/>
        </authorList>
    </citation>
    <scope>NUCLEOTIDE SEQUENCE</scope>
    <source>
        <strain evidence="1">IBT 12815</strain>
    </source>
</reference>
<keyword evidence="2" id="KW-1185">Reference proteome</keyword>
<accession>A0AAD6E9G6</accession>
<name>A0AAD6E9G6_9EURO</name>
<evidence type="ECO:0000313" key="1">
    <source>
        <dbReference type="EMBL" id="KAJ5606905.1"/>
    </source>
</evidence>